<dbReference type="InterPro" id="IPR000794">
    <property type="entry name" value="Beta-ketoacyl_synthase"/>
</dbReference>
<dbReference type="PROSITE" id="PS52004">
    <property type="entry name" value="KS3_2"/>
    <property type="match status" value="2"/>
</dbReference>
<evidence type="ECO:0000313" key="5">
    <source>
        <dbReference type="EMBL" id="MFC5826900.1"/>
    </source>
</evidence>
<dbReference type="InterPro" id="IPR014031">
    <property type="entry name" value="Ketoacyl_synth_C"/>
</dbReference>
<dbReference type="PROSITE" id="PS00606">
    <property type="entry name" value="KS3_1"/>
    <property type="match status" value="1"/>
</dbReference>
<comment type="caution">
    <text evidence="5">The sequence shown here is derived from an EMBL/GenBank/DDBJ whole genome shotgun (WGS) entry which is preliminary data.</text>
</comment>
<reference evidence="6" key="1">
    <citation type="journal article" date="2019" name="Int. J. Syst. Evol. Microbiol.">
        <title>The Global Catalogue of Microorganisms (GCM) 10K type strain sequencing project: providing services to taxonomists for standard genome sequencing and annotation.</title>
        <authorList>
            <consortium name="The Broad Institute Genomics Platform"/>
            <consortium name="The Broad Institute Genome Sequencing Center for Infectious Disease"/>
            <person name="Wu L."/>
            <person name="Ma J."/>
        </authorList>
    </citation>
    <scope>NUCLEOTIDE SEQUENCE [LARGE SCALE GENOMIC DNA]</scope>
    <source>
        <strain evidence="6">CCUG 53903</strain>
    </source>
</reference>
<gene>
    <name evidence="5" type="ORF">ACFPZ3_23765</name>
</gene>
<accession>A0ABW1CQD8</accession>
<keyword evidence="6" id="KW-1185">Reference proteome</keyword>
<dbReference type="InterPro" id="IPR020841">
    <property type="entry name" value="PKS_Beta-ketoAc_synthase_dom"/>
</dbReference>
<dbReference type="Pfam" id="PF02801">
    <property type="entry name" value="Ketoacyl-synt_C"/>
    <property type="match status" value="2"/>
</dbReference>
<evidence type="ECO:0000256" key="2">
    <source>
        <dbReference type="ARBA" id="ARBA00022679"/>
    </source>
</evidence>
<evidence type="ECO:0000259" key="4">
    <source>
        <dbReference type="PROSITE" id="PS52004"/>
    </source>
</evidence>
<proteinExistence type="inferred from homology"/>
<organism evidence="5 6">
    <name type="scientific">Nonomuraea insulae</name>
    <dbReference type="NCBI Taxonomy" id="1616787"/>
    <lineage>
        <taxon>Bacteria</taxon>
        <taxon>Bacillati</taxon>
        <taxon>Actinomycetota</taxon>
        <taxon>Actinomycetes</taxon>
        <taxon>Streptosporangiales</taxon>
        <taxon>Streptosporangiaceae</taxon>
        <taxon>Nonomuraea</taxon>
    </lineage>
</organism>
<keyword evidence="2 3" id="KW-0808">Transferase</keyword>
<dbReference type="InterPro" id="IPR016039">
    <property type="entry name" value="Thiolase-like"/>
</dbReference>
<dbReference type="InterPro" id="IPR014030">
    <property type="entry name" value="Ketoacyl_synth_N"/>
</dbReference>
<dbReference type="CDD" id="cd00834">
    <property type="entry name" value="KAS_I_II"/>
    <property type="match status" value="1"/>
</dbReference>
<name>A0ABW1CQD8_9ACTN</name>
<dbReference type="InterPro" id="IPR018201">
    <property type="entry name" value="Ketoacyl_synth_AS"/>
</dbReference>
<evidence type="ECO:0000256" key="1">
    <source>
        <dbReference type="ARBA" id="ARBA00008467"/>
    </source>
</evidence>
<dbReference type="PANTHER" id="PTHR11712:SF336">
    <property type="entry name" value="3-OXOACYL-[ACYL-CARRIER-PROTEIN] SYNTHASE, MITOCHONDRIAL"/>
    <property type="match status" value="1"/>
</dbReference>
<dbReference type="EMBL" id="JBHSPA010000027">
    <property type="protein sequence ID" value="MFC5826900.1"/>
    <property type="molecule type" value="Genomic_DNA"/>
</dbReference>
<dbReference type="Pfam" id="PF00109">
    <property type="entry name" value="ketoacyl-synt"/>
    <property type="match status" value="2"/>
</dbReference>
<dbReference type="SUPFAM" id="SSF53901">
    <property type="entry name" value="Thiolase-like"/>
    <property type="match status" value="4"/>
</dbReference>
<protein>
    <submittedName>
        <fullName evidence="5">Beta-ketoacyl synthase N-terminal-like domain-containing protein</fullName>
    </submittedName>
</protein>
<dbReference type="RefSeq" id="WP_379516406.1">
    <property type="nucleotide sequence ID" value="NZ_JBHSPA010000027.1"/>
</dbReference>
<dbReference type="Gene3D" id="3.40.47.10">
    <property type="match status" value="3"/>
</dbReference>
<feature type="domain" description="Ketosynthase family 3 (KS3)" evidence="4">
    <location>
        <begin position="9"/>
        <end position="408"/>
    </location>
</feature>
<dbReference type="Proteomes" id="UP001596058">
    <property type="component" value="Unassembled WGS sequence"/>
</dbReference>
<feature type="domain" description="Ketosynthase family 3 (KS3)" evidence="4">
    <location>
        <begin position="419"/>
        <end position="770"/>
    </location>
</feature>
<comment type="similarity">
    <text evidence="1 3">Belongs to the thiolase-like superfamily. Beta-ketoacyl-ACP synthases family.</text>
</comment>
<evidence type="ECO:0000313" key="6">
    <source>
        <dbReference type="Proteomes" id="UP001596058"/>
    </source>
</evidence>
<sequence length="771" mass="78966">MPPAADAQHVRVAVTSLGAITAQGPTVADLWEGTRRGHVAIRPVRHLPMDGYRTRLAGEVAEPPKPDVDVGYPAGWRDRALDFLLTAAQEVLAAAPAVREAVAPERFGIVVGTCNAGLISGEHWYRARMAGEPADPRLALFVPPQALAEALAGAYDVRGPVLSIDTACAAGANAIGYAADLIRLGLADAVLTGGTDALSGVLVAGFNSLESLSPEPAAPYSRDRLGLSLGEGSGMLLLVRADLTRALGLPTLAEVAGYGLSADGYHATAPHPEGKGAARAIRAALRSAGVRPEEVRYVNSHGTGTSKNDPAETKATKLGLGDAVKGALLSSTKSMIGHLLGAAGAVEGIVTVKALEEQLAPPTANFTEPDGECDLDYVPNVARPLEMSVAISNNFAFGGANATIVLTRRRTEPPPAPDLDRVVVTGLSALTAAGAGLDGLWASFAEGRSYADSDRLCRADVDVNDFLPAKQRRRMDRLGMFAVIATRLALADAALPIVDGNRERVGVIFGTGIGPMESMERFARPLFEEGPRAANPAVFPNTVYNAAGGQVAMHLGAVGPASTVTTGHAASAGALIYARDLVAGDRADAMVAVGADTLTDTVAEAYRGLGVLSPGSGFALAEAGVAVVLERLGHATARGARTYGELLGYGIASDGRGAGRWDPAGGGMERAITMALDRAGLAAASVGGVWSSAAGLRSADEAESAAIRRVFGEHAKVYAPKLLLGEPMGAGGALNAVLAAMSLRRGHSTGPALITSSSLGGTHVAILLKEI</sequence>
<evidence type="ECO:0000256" key="3">
    <source>
        <dbReference type="RuleBase" id="RU003694"/>
    </source>
</evidence>
<dbReference type="PANTHER" id="PTHR11712">
    <property type="entry name" value="POLYKETIDE SYNTHASE-RELATED"/>
    <property type="match status" value="1"/>
</dbReference>
<dbReference type="SMART" id="SM00825">
    <property type="entry name" value="PKS_KS"/>
    <property type="match status" value="1"/>
</dbReference>